<dbReference type="AlphaFoldDB" id="A0A6S6TY62"/>
<organism evidence="1">
    <name type="scientific">uncultured Aureispira sp</name>
    <dbReference type="NCBI Taxonomy" id="1331704"/>
    <lineage>
        <taxon>Bacteria</taxon>
        <taxon>Pseudomonadati</taxon>
        <taxon>Bacteroidota</taxon>
        <taxon>Saprospiria</taxon>
        <taxon>Saprospirales</taxon>
        <taxon>Saprospiraceae</taxon>
        <taxon>Aureispira</taxon>
        <taxon>environmental samples</taxon>
    </lineage>
</organism>
<accession>A0A6S6TY62</accession>
<protein>
    <recommendedName>
        <fullName evidence="2">BioF2-like acetyltransferase domain-containing protein</fullName>
    </recommendedName>
</protein>
<dbReference type="EMBL" id="CACVAQ010000301">
    <property type="protein sequence ID" value="CAA6821740.1"/>
    <property type="molecule type" value="Genomic_DNA"/>
</dbReference>
<proteinExistence type="predicted"/>
<dbReference type="InterPro" id="IPR016181">
    <property type="entry name" value="Acyl_CoA_acyltransferase"/>
</dbReference>
<name>A0A6S6TY62_9BACT</name>
<gene>
    <name evidence="1" type="ORF">HELGO_WM45702</name>
</gene>
<dbReference type="SUPFAM" id="SSF55729">
    <property type="entry name" value="Acyl-CoA N-acyltransferases (Nat)"/>
    <property type="match status" value="1"/>
</dbReference>
<dbReference type="Gene3D" id="3.40.630.30">
    <property type="match status" value="1"/>
</dbReference>
<evidence type="ECO:0000313" key="1">
    <source>
        <dbReference type="EMBL" id="CAA6821740.1"/>
    </source>
</evidence>
<evidence type="ECO:0008006" key="2">
    <source>
        <dbReference type="Google" id="ProtNLM"/>
    </source>
</evidence>
<sequence>MEIRLLKREEIEAAKWNGCVHYAANSKIYGYTWYLDNVTNDWMGLVEGDYQSVFPLIWNDKLFKLKQLYQPFLCQQLGLFTVNVRSKERINQFLEAIPKEFKYWDLSLNDGNRNALKLKEYDVVEKKNYHLDLNKPYDELYNNYSKNVKRNLKKALKEGLYLTGNLKPETFVEEVKKAQLAKGIQHPEALYHTAHRIIWNCLHRGKGVITAAYNTEKQLCAAIFFMFDGRAIINLLNVSTATGKDIGAMPYLLDATIKREAEGVKYIDFEGSAVPGIARFYESFGAENVPYYQLKQNQLPWWAKWRKK</sequence>
<reference evidence="1" key="1">
    <citation type="submission" date="2020-01" db="EMBL/GenBank/DDBJ databases">
        <authorList>
            <person name="Meier V. D."/>
            <person name="Meier V D."/>
        </authorList>
    </citation>
    <scope>NUCLEOTIDE SEQUENCE</scope>
    <source>
        <strain evidence="1">HLG_WM_MAG_10</strain>
    </source>
</reference>